<comment type="caution">
    <text evidence="7">The sequence shown here is derived from an EMBL/GenBank/DDBJ whole genome shotgun (WGS) entry which is preliminary data.</text>
</comment>
<dbReference type="Proteomes" id="UP000237968">
    <property type="component" value="Unassembled WGS sequence"/>
</dbReference>
<dbReference type="GO" id="GO:0051539">
    <property type="term" value="F:4 iron, 4 sulfur cluster binding"/>
    <property type="evidence" value="ECO:0007669"/>
    <property type="project" value="TreeGrafter"/>
</dbReference>
<dbReference type="GO" id="GO:0046872">
    <property type="term" value="F:metal ion binding"/>
    <property type="evidence" value="ECO:0007669"/>
    <property type="project" value="UniProtKB-KW"/>
</dbReference>
<dbReference type="GO" id="GO:0051989">
    <property type="term" value="F:coproporphyrinogen dehydrogenase activity"/>
    <property type="evidence" value="ECO:0007669"/>
    <property type="project" value="UniProtKB-EC"/>
</dbReference>
<feature type="domain" description="Radical SAM core" evidence="6">
    <location>
        <begin position="51"/>
        <end position="288"/>
    </location>
</feature>
<dbReference type="PROSITE" id="PS51918">
    <property type="entry name" value="RADICAL_SAM"/>
    <property type="match status" value="1"/>
</dbReference>
<dbReference type="GO" id="GO:0005737">
    <property type="term" value="C:cytoplasm"/>
    <property type="evidence" value="ECO:0007669"/>
    <property type="project" value="TreeGrafter"/>
</dbReference>
<proteinExistence type="predicted"/>
<dbReference type="SFLD" id="SFLDG01065">
    <property type="entry name" value="anaerobic_coproporphyrinogen-I"/>
    <property type="match status" value="1"/>
</dbReference>
<dbReference type="PANTHER" id="PTHR13932:SF5">
    <property type="entry name" value="RADICAL S-ADENOSYL METHIONINE DOMAIN-CONTAINING PROTEIN 1, MITOCHONDRIAL"/>
    <property type="match status" value="1"/>
</dbReference>
<dbReference type="InterPro" id="IPR006638">
    <property type="entry name" value="Elp3/MiaA/NifB-like_rSAM"/>
</dbReference>
<keyword evidence="5" id="KW-0411">Iron-sulfur</keyword>
<dbReference type="PANTHER" id="PTHR13932">
    <property type="entry name" value="COPROPORPHYRINIGEN III OXIDASE"/>
    <property type="match status" value="1"/>
</dbReference>
<evidence type="ECO:0000256" key="4">
    <source>
        <dbReference type="ARBA" id="ARBA00023004"/>
    </source>
</evidence>
<keyword evidence="4" id="KW-0408">Iron</keyword>
<dbReference type="InterPro" id="IPR013785">
    <property type="entry name" value="Aldolase_TIM"/>
</dbReference>
<keyword evidence="7" id="KW-0560">Oxidoreductase</keyword>
<dbReference type="Pfam" id="PF06969">
    <property type="entry name" value="HemN_C"/>
    <property type="match status" value="1"/>
</dbReference>
<dbReference type="SMART" id="SM00729">
    <property type="entry name" value="Elp3"/>
    <property type="match status" value="1"/>
</dbReference>
<dbReference type="EC" id="1.3.98.3" evidence="7"/>
<sequence>MPGQLETIRTKLFYGLSRYTKSFPDFSISQKFEMASPRRGDELLREIEASVAREQEYMLYIHLPFCHLECTFCNTAPRKTNGRQQRDYLESLLREIDINGEAGLFEGRKLRCIFFGGGTPTIYSNAALERILDKVRSYATFCDDHNITCEAHPEGLVKNNRLAELGELGIHRISVGSQSFDPRVLHYIDRKSHQAQVAEVVERAKAAGVSINVDMMLGLPGQTLANVREDLDILSDMAPDSIEYMRHEIVNPLAVAIFKRDPDLMVSDDDLFQMVLETAEWMEARGYQHNGCFEEERFFPFRYHWLHETPFIGLGSRSRSYTKSMCYDTHEDLGIYSQLVSKGIPPVARVMRINQTEQMYRSLFLRLQLKRGVDVGEFSARFGETPSEAFPELLNHLSDCGCIEIDDSSIRLTRYGNYFVEDVCCSIIDDAVAKAGYPANYKRLPHSAGARSLRVLAG</sequence>
<name>A0A2S9YGL3_9BACT</name>
<evidence type="ECO:0000256" key="5">
    <source>
        <dbReference type="ARBA" id="ARBA00023014"/>
    </source>
</evidence>
<evidence type="ECO:0000259" key="6">
    <source>
        <dbReference type="PROSITE" id="PS51918"/>
    </source>
</evidence>
<evidence type="ECO:0000256" key="1">
    <source>
        <dbReference type="ARBA" id="ARBA00001966"/>
    </source>
</evidence>
<dbReference type="CDD" id="cd01335">
    <property type="entry name" value="Radical_SAM"/>
    <property type="match status" value="1"/>
</dbReference>
<dbReference type="SFLD" id="SFLDG01082">
    <property type="entry name" value="B12-binding_domain_containing"/>
    <property type="match status" value="1"/>
</dbReference>
<dbReference type="Pfam" id="PF04055">
    <property type="entry name" value="Radical_SAM"/>
    <property type="match status" value="1"/>
</dbReference>
<dbReference type="InterPro" id="IPR010723">
    <property type="entry name" value="HemN_C"/>
</dbReference>
<dbReference type="SUPFAM" id="SSF102114">
    <property type="entry name" value="Radical SAM enzymes"/>
    <property type="match status" value="1"/>
</dbReference>
<comment type="cofactor">
    <cofactor evidence="1">
        <name>[4Fe-4S] cluster</name>
        <dbReference type="ChEBI" id="CHEBI:49883"/>
    </cofactor>
</comment>
<dbReference type="GO" id="GO:0006779">
    <property type="term" value="P:porphyrin-containing compound biosynthetic process"/>
    <property type="evidence" value="ECO:0007669"/>
    <property type="project" value="TreeGrafter"/>
</dbReference>
<keyword evidence="3" id="KW-0479">Metal-binding</keyword>
<dbReference type="EMBL" id="PVNK01000047">
    <property type="protein sequence ID" value="PRQ04248.1"/>
    <property type="molecule type" value="Genomic_DNA"/>
</dbReference>
<dbReference type="Gene3D" id="3.20.20.70">
    <property type="entry name" value="Aldolase class I"/>
    <property type="match status" value="1"/>
</dbReference>
<gene>
    <name evidence="7" type="primary">hemN_1</name>
    <name evidence="7" type="ORF">ENSA5_08970</name>
</gene>
<dbReference type="OrthoDB" id="9808022at2"/>
<evidence type="ECO:0000256" key="3">
    <source>
        <dbReference type="ARBA" id="ARBA00022723"/>
    </source>
</evidence>
<evidence type="ECO:0000313" key="8">
    <source>
        <dbReference type="Proteomes" id="UP000237968"/>
    </source>
</evidence>
<organism evidence="7 8">
    <name type="scientific">Enhygromyxa salina</name>
    <dbReference type="NCBI Taxonomy" id="215803"/>
    <lineage>
        <taxon>Bacteria</taxon>
        <taxon>Pseudomonadati</taxon>
        <taxon>Myxococcota</taxon>
        <taxon>Polyangia</taxon>
        <taxon>Nannocystales</taxon>
        <taxon>Nannocystaceae</taxon>
        <taxon>Enhygromyxa</taxon>
    </lineage>
</organism>
<dbReference type="AlphaFoldDB" id="A0A2S9YGL3"/>
<dbReference type="RefSeq" id="WP_106390335.1">
    <property type="nucleotide sequence ID" value="NZ_PVNK01000047.1"/>
</dbReference>
<protein>
    <submittedName>
        <fullName evidence="7">Oxygen-independent coproporphyrinogen-III oxidase 1</fullName>
        <ecNumber evidence="7">1.3.98.3</ecNumber>
    </submittedName>
</protein>
<dbReference type="InterPro" id="IPR007197">
    <property type="entry name" value="rSAM"/>
</dbReference>
<accession>A0A2S9YGL3</accession>
<evidence type="ECO:0000313" key="7">
    <source>
        <dbReference type="EMBL" id="PRQ04248.1"/>
    </source>
</evidence>
<keyword evidence="8" id="KW-1185">Reference proteome</keyword>
<reference evidence="7 8" key="1">
    <citation type="submission" date="2018-03" db="EMBL/GenBank/DDBJ databases">
        <title>Draft Genome Sequences of the Obligatory Marine Myxobacteria Enhygromyxa salina SWB005.</title>
        <authorList>
            <person name="Poehlein A."/>
            <person name="Moghaddam J.A."/>
            <person name="Harms H."/>
            <person name="Alanjari M."/>
            <person name="Koenig G.M."/>
            <person name="Daniel R."/>
            <person name="Schaeberle T.F."/>
        </authorList>
    </citation>
    <scope>NUCLEOTIDE SEQUENCE [LARGE SCALE GENOMIC DNA]</scope>
    <source>
        <strain evidence="7 8">SWB005</strain>
    </source>
</reference>
<keyword evidence="2" id="KW-0949">S-adenosyl-L-methionine</keyword>
<dbReference type="InterPro" id="IPR034505">
    <property type="entry name" value="Coproporphyrinogen-III_oxidase"/>
</dbReference>
<dbReference type="SFLD" id="SFLDS00029">
    <property type="entry name" value="Radical_SAM"/>
    <property type="match status" value="1"/>
</dbReference>
<dbReference type="InterPro" id="IPR058240">
    <property type="entry name" value="rSAM_sf"/>
</dbReference>
<evidence type="ECO:0000256" key="2">
    <source>
        <dbReference type="ARBA" id="ARBA00022691"/>
    </source>
</evidence>